<dbReference type="SUPFAM" id="SSF51126">
    <property type="entry name" value="Pectin lyase-like"/>
    <property type="match status" value="1"/>
</dbReference>
<evidence type="ECO:0000313" key="4">
    <source>
        <dbReference type="Proteomes" id="UP000266313"/>
    </source>
</evidence>
<proteinExistence type="predicted"/>
<dbReference type="Gene3D" id="2.160.20.10">
    <property type="entry name" value="Single-stranded right-handed beta-helix, Pectin lyase-like"/>
    <property type="match status" value="2"/>
</dbReference>
<evidence type="ECO:0000256" key="1">
    <source>
        <dbReference type="ARBA" id="ARBA00022737"/>
    </source>
</evidence>
<keyword evidence="1" id="KW-0677">Repeat</keyword>
<accession>A0A250KX63</accession>
<dbReference type="AlphaFoldDB" id="A0A250KX63"/>
<dbReference type="PANTHER" id="PTHR22990:SF15">
    <property type="entry name" value="F-BOX ONLY PROTEIN 10"/>
    <property type="match status" value="1"/>
</dbReference>
<dbReference type="EMBL" id="AP017928">
    <property type="protein sequence ID" value="BBA36207.1"/>
    <property type="molecule type" value="Genomic_DNA"/>
</dbReference>
<dbReference type="Pfam" id="PF20129">
    <property type="entry name" value="DUF6519"/>
    <property type="match status" value="1"/>
</dbReference>
<dbReference type="InterPro" id="IPR012334">
    <property type="entry name" value="Pectin_lyas_fold"/>
</dbReference>
<name>A0A250KX63_9GAMM</name>
<dbReference type="PANTHER" id="PTHR22990">
    <property type="entry name" value="F-BOX ONLY PROTEIN"/>
    <property type="match status" value="1"/>
</dbReference>
<dbReference type="InterPro" id="IPR011050">
    <property type="entry name" value="Pectin_lyase_fold/virulence"/>
</dbReference>
<keyword evidence="4" id="KW-1185">Reference proteome</keyword>
<protein>
    <submittedName>
        <fullName evidence="3">Uncharacterized protein</fullName>
    </submittedName>
</protein>
<dbReference type="InterPro" id="IPR051550">
    <property type="entry name" value="SCF-Subunits/Alg-Epimerases"/>
</dbReference>
<evidence type="ECO:0000313" key="3">
    <source>
        <dbReference type="EMBL" id="BBA36207.1"/>
    </source>
</evidence>
<dbReference type="InterPro" id="IPR045392">
    <property type="entry name" value="DUF6519"/>
</dbReference>
<feature type="compositionally biased region" description="Polar residues" evidence="2">
    <location>
        <begin position="1061"/>
        <end position="1071"/>
    </location>
</feature>
<dbReference type="KEGG" id="mmai:sS8_4277"/>
<evidence type="ECO:0000256" key="2">
    <source>
        <dbReference type="SAM" id="MobiDB-lite"/>
    </source>
</evidence>
<reference evidence="3 4" key="1">
    <citation type="submission" date="2016-12" db="EMBL/GenBank/DDBJ databases">
        <title>Genome sequencing of Methylocaldum marinum.</title>
        <authorList>
            <person name="Takeuchi M."/>
            <person name="Kamagata Y."/>
            <person name="Hiraoka S."/>
            <person name="Oshima K."/>
            <person name="Hattori M."/>
            <person name="Iwasaki W."/>
        </authorList>
    </citation>
    <scope>NUCLEOTIDE SEQUENCE [LARGE SCALE GENOMIC DNA]</scope>
    <source>
        <strain evidence="3 4">S8</strain>
    </source>
</reference>
<dbReference type="OrthoDB" id="134981at2"/>
<organism evidence="3 4">
    <name type="scientific">Methylocaldum marinum</name>
    <dbReference type="NCBI Taxonomy" id="1432792"/>
    <lineage>
        <taxon>Bacteria</taxon>
        <taxon>Pseudomonadati</taxon>
        <taxon>Pseudomonadota</taxon>
        <taxon>Gammaproteobacteria</taxon>
        <taxon>Methylococcales</taxon>
        <taxon>Methylococcaceae</taxon>
        <taxon>Methylocaldum</taxon>
    </lineage>
</organism>
<dbReference type="InterPro" id="IPR006626">
    <property type="entry name" value="PbH1"/>
</dbReference>
<sequence>MANPDISRYLNQPGKHYAGARLQQGRPLLDSDFNENAEAHSDDLRAALLDAIGPAASPDNGFLPALKVGDVVDAKLVRFGAFSRAFVLDYTLRPGAMYLGGVLWEQSDSESVIFQREFLQMGAATAPRAAIGEQRQLAYLRGWEQPVTAIEDGEILEPALGGADAATRVRRVRRVEVRGVQSTDCAAAFEEVLEDLGNGDTVSYDPATCELRSNARLRMTFRGEPAVACGPCKPALEGRYLGSESQTIRIMLAAPDRYVWAFDNAAPLYRVRLVLDGAGGARIEMLTPPRDTHHYPRQNTVVEFLPWEALIENGQPQGGKIAGETVKNERIAARAGFFAEADGPYDAAARTFHVRLASGAALQIGVGEGRTDSKAEAAAVANLKSGTGSLEDGFALRWDDSHPYAGQLNPTEGGSEGFVAYLYMRVWHLKPPDAPLTIPTSSGQALGQTGLVPVFTGRGRPGDFWTIAVRPEAPDEILPREIMLEGGLPPHGPREVVAPISLVAWRSASGFAHRVIAIEDCRPTLPALTERGCCTYQVGPGGDFDTIQAALDALPVSGGRICVRPGVYPEEIRIAGKSNVVVTGCGGRTRIASPESAAGKVLVSLEPAADGGNIGIRDLAIEARGQIGIRMAGGSRVELGRIDLTAAASETAGPMSAIHVAGTGDVRITRCRVEMSGAFSNHAAIYVDTPGGALIEDNSIETLPAGDDHFSYAWGGIQIAGGSRDIEIRGNLIRGGRGHGITLGSVAFRALDGSRLDVEGAGRGQSNPEPPFALTGIIRPIGVIGDPDGNGSTEFFPEPQPAIEDLVISDNHVEGVGGSGISSPALDVDHDERVTGPPLCYRRTTFAARNLVIESNRILDNLRQPMDNKGERAAFGGIVLSDAIRATLRGNLVEGNGAGLDAPVCGTCVAHGEYVTIVANRIRGNGALKSGGDGNFGPRFRGGIVVAAPEIARRGGVVTEHSPRNIHLRRNVVDQRGAPAAFVLSQGACRITGNHFHSYEPNPDIPGPTVLVVAAGKPWEAVDLPEGEPNPDRWQQPEGSREYLNGRAQEWPEGDGGALSFSGNQVTTNGAGTPPEGGFGAWLVSFDHVAVTGNQFAARSPKPSTLPQVTAIGLTADVAVNRVAETLEAAQISLAAMAPMLTACADNHLTHCPAVFGCANHGNPDYFLSEDNLVWFRPPGGRCESPAEPVMADLKRLCSILFGRTPGITTYDFTVVRGAQL</sequence>
<feature type="region of interest" description="Disordered" evidence="2">
    <location>
        <begin position="1048"/>
        <end position="1073"/>
    </location>
</feature>
<dbReference type="SMART" id="SM00710">
    <property type="entry name" value="PbH1"/>
    <property type="match status" value="8"/>
</dbReference>
<dbReference type="Proteomes" id="UP000266313">
    <property type="component" value="Chromosome"/>
</dbReference>
<gene>
    <name evidence="3" type="ORF">sS8_4277</name>
</gene>
<dbReference type="RefSeq" id="WP_119631425.1">
    <property type="nucleotide sequence ID" value="NZ_AP017928.1"/>
</dbReference>